<feature type="domain" description="MYND-type" evidence="17">
    <location>
        <begin position="623"/>
        <end position="658"/>
    </location>
</feature>
<evidence type="ECO:0000256" key="14">
    <source>
        <dbReference type="SAM" id="MobiDB-lite"/>
    </source>
</evidence>
<feature type="domain" description="PHD-type" evidence="15">
    <location>
        <begin position="99"/>
        <end position="147"/>
    </location>
</feature>
<evidence type="ECO:0000256" key="12">
    <source>
        <dbReference type="ARBA" id="ARBA00023242"/>
    </source>
</evidence>
<dbReference type="GO" id="GO:0005634">
    <property type="term" value="C:nucleus"/>
    <property type="evidence" value="ECO:0007669"/>
    <property type="project" value="UniProtKB-SubCell"/>
</dbReference>
<dbReference type="InterPro" id="IPR000313">
    <property type="entry name" value="PWWP_dom"/>
</dbReference>
<dbReference type="GO" id="GO:0003714">
    <property type="term" value="F:transcription corepressor activity"/>
    <property type="evidence" value="ECO:0007669"/>
    <property type="project" value="InterPro"/>
</dbReference>
<dbReference type="GO" id="GO:0140006">
    <property type="term" value="F:histone H3 reader activity"/>
    <property type="evidence" value="ECO:0007669"/>
    <property type="project" value="UniProtKB-ARBA"/>
</dbReference>
<dbReference type="Pfam" id="PF24324">
    <property type="entry name" value="MYND_ZMYND11_ZMYD8"/>
    <property type="match status" value="1"/>
</dbReference>
<dbReference type="Proteomes" id="UP000708208">
    <property type="component" value="Unassembled WGS sequence"/>
</dbReference>
<evidence type="ECO:0000256" key="4">
    <source>
        <dbReference type="ARBA" id="ARBA00022553"/>
    </source>
</evidence>
<dbReference type="FunFam" id="6.10.140.2220:FF:000002">
    <property type="entry name" value="Protein kinase C-binding protein 1 isoform C"/>
    <property type="match status" value="1"/>
</dbReference>
<comment type="subcellular location">
    <subcellularLocation>
        <location evidence="2">Chromosome</location>
    </subcellularLocation>
    <subcellularLocation>
        <location evidence="1">Nucleus</location>
    </subcellularLocation>
</comment>
<dbReference type="PROSITE" id="PS52014">
    <property type="entry name" value="SAMD1_WH"/>
    <property type="match status" value="1"/>
</dbReference>
<keyword evidence="5" id="KW-0479">Metal-binding</keyword>
<gene>
    <name evidence="19" type="ORF">AFUS01_LOCUS44839</name>
</gene>
<name>A0A8J2LHA3_9HEXA</name>
<reference evidence="19" key="1">
    <citation type="submission" date="2021-06" db="EMBL/GenBank/DDBJ databases">
        <authorList>
            <person name="Hodson N. C."/>
            <person name="Mongue J. A."/>
            <person name="Jaron S. K."/>
        </authorList>
    </citation>
    <scope>NUCLEOTIDE SEQUENCE</scope>
</reference>
<dbReference type="PANTHER" id="PTHR46379">
    <property type="entry name" value="ZINC FINGER MYND DOMAIN-CONTAINING"/>
    <property type="match status" value="1"/>
</dbReference>
<dbReference type="PROSITE" id="PS01359">
    <property type="entry name" value="ZF_PHD_1"/>
    <property type="match status" value="1"/>
</dbReference>
<dbReference type="SMART" id="SM00249">
    <property type="entry name" value="PHD"/>
    <property type="match status" value="1"/>
</dbReference>
<keyword evidence="11" id="KW-0804">Transcription</keyword>
<evidence type="ECO:0000256" key="5">
    <source>
        <dbReference type="ARBA" id="ARBA00022723"/>
    </source>
</evidence>
<feature type="compositionally biased region" description="Polar residues" evidence="14">
    <location>
        <begin position="496"/>
        <end position="507"/>
    </location>
</feature>
<evidence type="ECO:0000256" key="6">
    <source>
        <dbReference type="ARBA" id="ARBA00022771"/>
    </source>
</evidence>
<evidence type="ECO:0000256" key="1">
    <source>
        <dbReference type="ARBA" id="ARBA00004123"/>
    </source>
</evidence>
<keyword evidence="4" id="KW-0597">Phosphoprotein</keyword>
<dbReference type="PROSITE" id="PS50865">
    <property type="entry name" value="ZF_MYND_2"/>
    <property type="match status" value="1"/>
</dbReference>
<keyword evidence="9" id="KW-0805">Transcription regulation</keyword>
<evidence type="ECO:0000259" key="16">
    <source>
        <dbReference type="PROSITE" id="PS50812"/>
    </source>
</evidence>
<keyword evidence="12" id="KW-0539">Nucleus</keyword>
<dbReference type="InterPro" id="IPR019787">
    <property type="entry name" value="Znf_PHD-finger"/>
</dbReference>
<evidence type="ECO:0000313" key="20">
    <source>
        <dbReference type="Proteomes" id="UP000708208"/>
    </source>
</evidence>
<evidence type="ECO:0000256" key="2">
    <source>
        <dbReference type="ARBA" id="ARBA00004286"/>
    </source>
</evidence>
<dbReference type="PROSITE" id="PS50016">
    <property type="entry name" value="ZF_PHD_2"/>
    <property type="match status" value="1"/>
</dbReference>
<dbReference type="Pfam" id="PF00855">
    <property type="entry name" value="PWWP"/>
    <property type="match status" value="1"/>
</dbReference>
<feature type="domain" description="PWWP" evidence="16">
    <location>
        <begin position="298"/>
        <end position="349"/>
    </location>
</feature>
<evidence type="ECO:0008006" key="21">
    <source>
        <dbReference type="Google" id="ProtNLM"/>
    </source>
</evidence>
<keyword evidence="3" id="KW-0158">Chromosome</keyword>
<feature type="region of interest" description="Disordered" evidence="14">
    <location>
        <begin position="376"/>
        <end position="516"/>
    </location>
</feature>
<keyword evidence="20" id="KW-1185">Reference proteome</keyword>
<dbReference type="GO" id="GO:0005694">
    <property type="term" value="C:chromosome"/>
    <property type="evidence" value="ECO:0007669"/>
    <property type="project" value="UniProtKB-SubCell"/>
</dbReference>
<dbReference type="AlphaFoldDB" id="A0A8J2LHA3"/>
<keyword evidence="10" id="KW-0103">Bromodomain</keyword>
<dbReference type="InterPro" id="IPR048589">
    <property type="entry name" value="SAMD1-like_WH"/>
</dbReference>
<evidence type="ECO:0000259" key="17">
    <source>
        <dbReference type="PROSITE" id="PS50865"/>
    </source>
</evidence>
<evidence type="ECO:0000256" key="11">
    <source>
        <dbReference type="ARBA" id="ARBA00023163"/>
    </source>
</evidence>
<dbReference type="OrthoDB" id="6272564at2759"/>
<dbReference type="InterPro" id="IPR002893">
    <property type="entry name" value="Znf_MYND"/>
</dbReference>
<feature type="region of interest" description="Disordered" evidence="14">
    <location>
        <begin position="551"/>
        <end position="573"/>
    </location>
</feature>
<evidence type="ECO:0000313" key="19">
    <source>
        <dbReference type="EMBL" id="CAG7835473.1"/>
    </source>
</evidence>
<dbReference type="InterPro" id="IPR001965">
    <property type="entry name" value="Znf_PHD"/>
</dbReference>
<comment type="caution">
    <text evidence="19">The sequence shown here is derived from an EMBL/GenBank/DDBJ whole genome shotgun (WGS) entry which is preliminary data.</text>
</comment>
<keyword evidence="7" id="KW-0862">Zinc</keyword>
<organism evidence="19 20">
    <name type="scientific">Allacma fusca</name>
    <dbReference type="NCBI Taxonomy" id="39272"/>
    <lineage>
        <taxon>Eukaryota</taxon>
        <taxon>Metazoa</taxon>
        <taxon>Ecdysozoa</taxon>
        <taxon>Arthropoda</taxon>
        <taxon>Hexapoda</taxon>
        <taxon>Collembola</taxon>
        <taxon>Symphypleona</taxon>
        <taxon>Sminthuridae</taxon>
        <taxon>Allacma</taxon>
    </lineage>
</organism>
<evidence type="ECO:0000256" key="9">
    <source>
        <dbReference type="ARBA" id="ARBA00023015"/>
    </source>
</evidence>
<proteinExistence type="predicted"/>
<dbReference type="CDD" id="cd20159">
    <property type="entry name" value="PWWP_BS69"/>
    <property type="match status" value="1"/>
</dbReference>
<evidence type="ECO:0000259" key="18">
    <source>
        <dbReference type="PROSITE" id="PS52014"/>
    </source>
</evidence>
<dbReference type="InterPro" id="IPR047268">
    <property type="entry name" value="PWWP_BS69"/>
</dbReference>
<feature type="compositionally biased region" description="Polar residues" evidence="14">
    <location>
        <begin position="453"/>
        <end position="471"/>
    </location>
</feature>
<dbReference type="GO" id="GO:0008270">
    <property type="term" value="F:zinc ion binding"/>
    <property type="evidence" value="ECO:0007669"/>
    <property type="project" value="UniProtKB-KW"/>
</dbReference>
<sequence length="709" mass="80212">YFLHTQMQSTKRSALPIRVHYIWDAIDRGNTGAQGPVDFERLMSIVTSIHKLPRDEINRELENAMKDQLVVSDVIQTQKREETEIYKLPDRDFTKGDHDWYCFQCHAGGGGAVVACEDCPRIFHLDCLPDDKKPQKDLFVCPPCSLMTTKPSLEYLNLKPKQLNTLLEYSCVRFHDWGASFLNSADGKLWATSSGREVKDEWRYEMLVYFPIDLTQMLEKARTTKYTCLEEFQIDCETLIHGIGVYFGSEQLKGQQVTAAFMREVMHDIQEIKLCPDCFRRSNEKDHLWWFCLPCATPHAVCWAKQSGYPYWPAKIMKKDGSKFDVRYFGGNYERGMIDEKNIQPIDTPLSSLRIRRTAAWNDAYDELQKFQEIAANPEKVNSLPPTKGSKGASPSKAGATSKARGSKRAATASPAEEVTQKKARKSAGVARKSAPIQTSTPVTGRARKSVASGLNSSVTANSSSVQTNGVTLPTKKKTATPKASGSTPHRRDSTSRNLSTSPTTAGRSRVLPKDESLDVTETLDADDLAFINAFDELGDDSLSGDAYFSDEEQDEHLDKVSEDAVSSSVNETSGSRNVYVQTNVSGLTGRVELIRENVVNYLASLKKRHAQEISALKKKQWCYHCEREAIYHCCWNTAYCSIECQQLHWTKEHKRLCRHRIQFNLVFGVIEVERVATVKERMTTNLSILRIITLFRNNFVEQFNSYFP</sequence>
<dbReference type="PANTHER" id="PTHR46379:SF1">
    <property type="entry name" value="ZINC FINGER MYND DOMAIN-CONTAINING PROTEIN 11"/>
    <property type="match status" value="1"/>
</dbReference>
<evidence type="ECO:0000256" key="3">
    <source>
        <dbReference type="ARBA" id="ARBA00022454"/>
    </source>
</evidence>
<keyword evidence="6 13" id="KW-0863">Zinc-finger</keyword>
<evidence type="ECO:0000256" key="10">
    <source>
        <dbReference type="ARBA" id="ARBA00023117"/>
    </source>
</evidence>
<keyword evidence="8" id="KW-0156">Chromatin regulator</keyword>
<protein>
    <recommendedName>
        <fullName evidence="21">Zinc finger MYND domain-containing protein 11</fullName>
    </recommendedName>
</protein>
<feature type="non-terminal residue" evidence="19">
    <location>
        <position position="1"/>
    </location>
</feature>
<accession>A0A8J2LHA3</accession>
<dbReference type="InterPro" id="IPR019786">
    <property type="entry name" value="Zinc_finger_PHD-type_CS"/>
</dbReference>
<evidence type="ECO:0000256" key="13">
    <source>
        <dbReference type="PROSITE-ProRule" id="PRU00134"/>
    </source>
</evidence>
<evidence type="ECO:0000259" key="15">
    <source>
        <dbReference type="PROSITE" id="PS50016"/>
    </source>
</evidence>
<evidence type="ECO:0000256" key="8">
    <source>
        <dbReference type="ARBA" id="ARBA00022853"/>
    </source>
</evidence>
<dbReference type="PROSITE" id="PS01360">
    <property type="entry name" value="ZF_MYND_1"/>
    <property type="match status" value="1"/>
</dbReference>
<dbReference type="GO" id="GO:0009966">
    <property type="term" value="P:regulation of signal transduction"/>
    <property type="evidence" value="ECO:0007669"/>
    <property type="project" value="TreeGrafter"/>
</dbReference>
<dbReference type="InterPro" id="IPR057053">
    <property type="entry name" value="MYND_ZMYND11_ZMYD8"/>
</dbReference>
<feature type="domain" description="SAMD1-like winged helix (WH)" evidence="18">
    <location>
        <begin position="10"/>
        <end position="92"/>
    </location>
</feature>
<dbReference type="GO" id="GO:0003677">
    <property type="term" value="F:DNA binding"/>
    <property type="evidence" value="ECO:0007669"/>
    <property type="project" value="InterPro"/>
</dbReference>
<evidence type="ECO:0000256" key="7">
    <source>
        <dbReference type="ARBA" id="ARBA00022833"/>
    </source>
</evidence>
<dbReference type="PROSITE" id="PS50812">
    <property type="entry name" value="PWWP"/>
    <property type="match status" value="1"/>
</dbReference>
<dbReference type="EMBL" id="CAJVCH010570634">
    <property type="protein sequence ID" value="CAG7835473.1"/>
    <property type="molecule type" value="Genomic_DNA"/>
</dbReference>
<dbReference type="GO" id="GO:0034243">
    <property type="term" value="P:regulation of transcription elongation by RNA polymerase II"/>
    <property type="evidence" value="ECO:0007669"/>
    <property type="project" value="InterPro"/>
</dbReference>
<dbReference type="InterPro" id="IPR047269">
    <property type="entry name" value="ZMY11"/>
</dbReference>